<reference evidence="1 2" key="1">
    <citation type="submission" date="2021-06" db="EMBL/GenBank/DDBJ databases">
        <title>Caerostris darwini draft genome.</title>
        <authorList>
            <person name="Kono N."/>
            <person name="Arakawa K."/>
        </authorList>
    </citation>
    <scope>NUCLEOTIDE SEQUENCE [LARGE SCALE GENOMIC DNA]</scope>
</reference>
<sequence length="99" mass="11626">MEESIFPQRESSSSRVITVAPTLINLSSQMKRNEVRGAWHIDKAQACHKLAAQRSAQPQILLLRPEEKRSWKVLRFRELGFNSYSPNYEYIGYKFRIEL</sequence>
<dbReference type="AlphaFoldDB" id="A0AAV4RP94"/>
<proteinExistence type="predicted"/>
<evidence type="ECO:0000313" key="1">
    <source>
        <dbReference type="EMBL" id="GIY22771.1"/>
    </source>
</evidence>
<dbReference type="Proteomes" id="UP001054837">
    <property type="component" value="Unassembled WGS sequence"/>
</dbReference>
<keyword evidence="2" id="KW-1185">Reference proteome</keyword>
<protein>
    <submittedName>
        <fullName evidence="1">Uncharacterized protein</fullName>
    </submittedName>
</protein>
<gene>
    <name evidence="1" type="ORF">CDAR_84581</name>
</gene>
<dbReference type="EMBL" id="BPLQ01006478">
    <property type="protein sequence ID" value="GIY22771.1"/>
    <property type="molecule type" value="Genomic_DNA"/>
</dbReference>
<evidence type="ECO:0000313" key="2">
    <source>
        <dbReference type="Proteomes" id="UP001054837"/>
    </source>
</evidence>
<accession>A0AAV4RP94</accession>
<organism evidence="1 2">
    <name type="scientific">Caerostris darwini</name>
    <dbReference type="NCBI Taxonomy" id="1538125"/>
    <lineage>
        <taxon>Eukaryota</taxon>
        <taxon>Metazoa</taxon>
        <taxon>Ecdysozoa</taxon>
        <taxon>Arthropoda</taxon>
        <taxon>Chelicerata</taxon>
        <taxon>Arachnida</taxon>
        <taxon>Araneae</taxon>
        <taxon>Araneomorphae</taxon>
        <taxon>Entelegynae</taxon>
        <taxon>Araneoidea</taxon>
        <taxon>Araneidae</taxon>
        <taxon>Caerostris</taxon>
    </lineage>
</organism>
<comment type="caution">
    <text evidence="1">The sequence shown here is derived from an EMBL/GenBank/DDBJ whole genome shotgun (WGS) entry which is preliminary data.</text>
</comment>
<name>A0AAV4RP94_9ARAC</name>